<evidence type="ECO:0000313" key="2">
    <source>
        <dbReference type="EMBL" id="RPA94185.1"/>
    </source>
</evidence>
<evidence type="ECO:0000313" key="3">
    <source>
        <dbReference type="Proteomes" id="UP000276215"/>
    </source>
</evidence>
<proteinExistence type="predicted"/>
<name>A0A3N4J7M6_9PEZI</name>
<keyword evidence="1" id="KW-1133">Transmembrane helix</keyword>
<keyword evidence="1" id="KW-0472">Membrane</keyword>
<keyword evidence="1" id="KW-0812">Transmembrane</keyword>
<dbReference type="AlphaFoldDB" id="A0A3N4J7M6"/>
<reference evidence="2 3" key="1">
    <citation type="journal article" date="2018" name="Nat. Ecol. Evol.">
        <title>Pezizomycetes genomes reveal the molecular basis of ectomycorrhizal truffle lifestyle.</title>
        <authorList>
            <person name="Murat C."/>
            <person name="Payen T."/>
            <person name="Noel B."/>
            <person name="Kuo A."/>
            <person name="Morin E."/>
            <person name="Chen J."/>
            <person name="Kohler A."/>
            <person name="Krizsan K."/>
            <person name="Balestrini R."/>
            <person name="Da Silva C."/>
            <person name="Montanini B."/>
            <person name="Hainaut M."/>
            <person name="Levati E."/>
            <person name="Barry K.W."/>
            <person name="Belfiori B."/>
            <person name="Cichocki N."/>
            <person name="Clum A."/>
            <person name="Dockter R.B."/>
            <person name="Fauchery L."/>
            <person name="Guy J."/>
            <person name="Iotti M."/>
            <person name="Le Tacon F."/>
            <person name="Lindquist E.A."/>
            <person name="Lipzen A."/>
            <person name="Malagnac F."/>
            <person name="Mello A."/>
            <person name="Molinier V."/>
            <person name="Miyauchi S."/>
            <person name="Poulain J."/>
            <person name="Riccioni C."/>
            <person name="Rubini A."/>
            <person name="Sitrit Y."/>
            <person name="Splivallo R."/>
            <person name="Traeger S."/>
            <person name="Wang M."/>
            <person name="Zifcakova L."/>
            <person name="Wipf D."/>
            <person name="Zambonelli A."/>
            <person name="Paolocci F."/>
            <person name="Nowrousian M."/>
            <person name="Ottonello S."/>
            <person name="Baldrian P."/>
            <person name="Spatafora J.W."/>
            <person name="Henrissat B."/>
            <person name="Nagy L.G."/>
            <person name="Aury J.M."/>
            <person name="Wincker P."/>
            <person name="Grigoriev I.V."/>
            <person name="Bonfante P."/>
            <person name="Martin F.M."/>
        </authorList>
    </citation>
    <scope>NUCLEOTIDE SEQUENCE [LARGE SCALE GENOMIC DNA]</scope>
    <source>
        <strain evidence="2 3">120613-1</strain>
    </source>
</reference>
<evidence type="ECO:0000256" key="1">
    <source>
        <dbReference type="SAM" id="Phobius"/>
    </source>
</evidence>
<keyword evidence="3" id="KW-1185">Reference proteome</keyword>
<organism evidence="2 3">
    <name type="scientific">Choiromyces venosus 120613-1</name>
    <dbReference type="NCBI Taxonomy" id="1336337"/>
    <lineage>
        <taxon>Eukaryota</taxon>
        <taxon>Fungi</taxon>
        <taxon>Dikarya</taxon>
        <taxon>Ascomycota</taxon>
        <taxon>Pezizomycotina</taxon>
        <taxon>Pezizomycetes</taxon>
        <taxon>Pezizales</taxon>
        <taxon>Tuberaceae</taxon>
        <taxon>Choiromyces</taxon>
    </lineage>
</organism>
<gene>
    <name evidence="2" type="ORF">L873DRAFT_1477087</name>
</gene>
<sequence length="62" mass="7174">MSSDIGRGVALSWLKFFMLLGGQLILSRGNTFLKKKKKKNSFPPTYIQFYNGEFSNNRQNKK</sequence>
<dbReference type="EMBL" id="ML120442">
    <property type="protein sequence ID" value="RPA94185.1"/>
    <property type="molecule type" value="Genomic_DNA"/>
</dbReference>
<dbReference type="Proteomes" id="UP000276215">
    <property type="component" value="Unassembled WGS sequence"/>
</dbReference>
<accession>A0A3N4J7M6</accession>
<protein>
    <submittedName>
        <fullName evidence="2">Uncharacterized protein</fullName>
    </submittedName>
</protein>
<feature type="transmembrane region" description="Helical" evidence="1">
    <location>
        <begin position="12"/>
        <end position="33"/>
    </location>
</feature>